<dbReference type="EMBL" id="JACIEB010000003">
    <property type="protein sequence ID" value="MBB3981814.1"/>
    <property type="molecule type" value="Genomic_DNA"/>
</dbReference>
<feature type="signal peptide" evidence="1">
    <location>
        <begin position="1"/>
        <end position="23"/>
    </location>
</feature>
<accession>A0A7W6GQ87</accession>
<evidence type="ECO:0000313" key="2">
    <source>
        <dbReference type="EMBL" id="MBB3981814.1"/>
    </source>
</evidence>
<evidence type="ECO:0000313" key="3">
    <source>
        <dbReference type="Proteomes" id="UP000552757"/>
    </source>
</evidence>
<proteinExistence type="predicted"/>
<evidence type="ECO:0000256" key="1">
    <source>
        <dbReference type="SAM" id="SignalP"/>
    </source>
</evidence>
<evidence type="ECO:0008006" key="4">
    <source>
        <dbReference type="Google" id="ProtNLM"/>
    </source>
</evidence>
<dbReference type="RefSeq" id="WP_246344368.1">
    <property type="nucleotide sequence ID" value="NZ_JACIEB010000003.1"/>
</dbReference>
<dbReference type="PROSITE" id="PS51257">
    <property type="entry name" value="PROKAR_LIPOPROTEIN"/>
    <property type="match status" value="1"/>
</dbReference>
<dbReference type="Proteomes" id="UP000552757">
    <property type="component" value="Unassembled WGS sequence"/>
</dbReference>
<reference evidence="2 3" key="1">
    <citation type="submission" date="2020-08" db="EMBL/GenBank/DDBJ databases">
        <title>Genomic Encyclopedia of Type Strains, Phase IV (KMG-IV): sequencing the most valuable type-strain genomes for metagenomic binning, comparative biology and taxonomic classification.</title>
        <authorList>
            <person name="Goeker M."/>
        </authorList>
    </citation>
    <scope>NUCLEOTIDE SEQUENCE [LARGE SCALE GENOMIC DNA]</scope>
    <source>
        <strain evidence="2 3">DSM 29348</strain>
    </source>
</reference>
<comment type="caution">
    <text evidence="2">The sequence shown here is derived from an EMBL/GenBank/DDBJ whole genome shotgun (WGS) entry which is preliminary data.</text>
</comment>
<protein>
    <recommendedName>
        <fullName evidence="4">DUF3617 domain-containing protein</fullName>
    </recommendedName>
</protein>
<sequence>MRRTILMLAAAAAGLAACGEKPANETATIAPTDSMSQEDVKQAVGKASIKPGEWQSSFTLEKIDLSGMPGASAQMEDQMKRMMSRTDIKHCVTPEEAENPGGDMFSGQENKDCTYKGFDMSGGRIAGQVECKSEEGVMNAIMSGTHTADSYDMTMDMKMAGGPDGMTMAMKARTEGKWIGGQCAKDAG</sequence>
<dbReference type="Pfam" id="PF12276">
    <property type="entry name" value="DUF3617"/>
    <property type="match status" value="1"/>
</dbReference>
<dbReference type="AlphaFoldDB" id="A0A7W6GQ87"/>
<feature type="chain" id="PRO_5031164319" description="DUF3617 domain-containing protein" evidence="1">
    <location>
        <begin position="24"/>
        <end position="188"/>
    </location>
</feature>
<gene>
    <name evidence="2" type="ORF">GGR44_001473</name>
</gene>
<keyword evidence="3" id="KW-1185">Reference proteome</keyword>
<keyword evidence="1" id="KW-0732">Signal</keyword>
<name>A0A7W6GQ87_9SPHN</name>
<organism evidence="2 3">
    <name type="scientific">Sphingobium fontiphilum</name>
    <dbReference type="NCBI Taxonomy" id="944425"/>
    <lineage>
        <taxon>Bacteria</taxon>
        <taxon>Pseudomonadati</taxon>
        <taxon>Pseudomonadota</taxon>
        <taxon>Alphaproteobacteria</taxon>
        <taxon>Sphingomonadales</taxon>
        <taxon>Sphingomonadaceae</taxon>
        <taxon>Sphingobium</taxon>
    </lineage>
</organism>
<dbReference type="InterPro" id="IPR022061">
    <property type="entry name" value="DUF3617"/>
</dbReference>